<keyword evidence="2" id="KW-1185">Reference proteome</keyword>
<dbReference type="Proteomes" id="UP000016929">
    <property type="component" value="Unassembled WGS sequence"/>
</dbReference>
<reference evidence="2" key="2">
    <citation type="journal article" date="2014" name="PLoS ONE">
        <title>Genome and Transcriptome Analysis of the Fungal Pathogen Fusarium oxysporum f. sp. cubense Causing Banana Vascular Wilt Disease.</title>
        <authorList>
            <person name="Guo L."/>
            <person name="Han L."/>
            <person name="Yang L."/>
            <person name="Zeng H."/>
            <person name="Fan D."/>
            <person name="Zhu Y."/>
            <person name="Feng Y."/>
            <person name="Wang G."/>
            <person name="Peng C."/>
            <person name="Jiang X."/>
            <person name="Zhou D."/>
            <person name="Ni P."/>
            <person name="Liang C."/>
            <person name="Liu L."/>
            <person name="Wang J."/>
            <person name="Mao C."/>
            <person name="Fang X."/>
            <person name="Peng M."/>
            <person name="Huang J."/>
        </authorList>
    </citation>
    <scope>NUCLEOTIDE SEQUENCE [LARGE SCALE GENOMIC DNA]</scope>
    <source>
        <strain evidence="2">race 4</strain>
    </source>
</reference>
<evidence type="ECO:0000313" key="2">
    <source>
        <dbReference type="Proteomes" id="UP000016929"/>
    </source>
</evidence>
<protein>
    <submittedName>
        <fullName evidence="1">Uncharacterized protein</fullName>
    </submittedName>
</protein>
<evidence type="ECO:0000313" key="1">
    <source>
        <dbReference type="EMBL" id="EMT72372.1"/>
    </source>
</evidence>
<gene>
    <name evidence="1" type="ORF">FOC4_g10000444</name>
</gene>
<sequence>DLLLIDKIHPTLNILNAQQNIVKSQIIQPPLNCLIVHRVRLPDPVFCNGPKELRDRGPYVLKTAGDSRESGHQYD</sequence>
<name>N1S756_FUSC4</name>
<proteinExistence type="predicted"/>
<accession>N1S756</accession>
<dbReference type="HOGENOM" id="CLU_2677731_0_0_1"/>
<dbReference type="EMBL" id="KB726275">
    <property type="protein sequence ID" value="EMT72372.1"/>
    <property type="molecule type" value="Genomic_DNA"/>
</dbReference>
<feature type="non-terminal residue" evidence="1">
    <location>
        <position position="1"/>
    </location>
</feature>
<organism evidence="1 2">
    <name type="scientific">Fusarium oxysporum f. sp. cubense (strain race 4)</name>
    <name type="common">Panama disease fungus</name>
    <dbReference type="NCBI Taxonomy" id="2502994"/>
    <lineage>
        <taxon>Eukaryota</taxon>
        <taxon>Fungi</taxon>
        <taxon>Dikarya</taxon>
        <taxon>Ascomycota</taxon>
        <taxon>Pezizomycotina</taxon>
        <taxon>Sordariomycetes</taxon>
        <taxon>Hypocreomycetidae</taxon>
        <taxon>Hypocreales</taxon>
        <taxon>Nectriaceae</taxon>
        <taxon>Fusarium</taxon>
        <taxon>Fusarium oxysporum species complex</taxon>
    </lineage>
</organism>
<reference evidence="2" key="1">
    <citation type="submission" date="2012-09" db="EMBL/GenBank/DDBJ databases">
        <title>Genome sequencing and comparative transcriptomics of race 1 and race 4 of banana pathogen: Fusarium oxysporum f. sp. cubense.</title>
        <authorList>
            <person name="Fang X."/>
            <person name="Huang J."/>
        </authorList>
    </citation>
    <scope>NUCLEOTIDE SEQUENCE [LARGE SCALE GENOMIC DNA]</scope>
    <source>
        <strain evidence="2">race 4</strain>
    </source>
</reference>
<dbReference type="AlphaFoldDB" id="N1S756"/>